<organism evidence="2 3">
    <name type="scientific">Chara braunii</name>
    <name type="common">Braun's stonewort</name>
    <dbReference type="NCBI Taxonomy" id="69332"/>
    <lineage>
        <taxon>Eukaryota</taxon>
        <taxon>Viridiplantae</taxon>
        <taxon>Streptophyta</taxon>
        <taxon>Charophyceae</taxon>
        <taxon>Charales</taxon>
        <taxon>Characeae</taxon>
        <taxon>Chara</taxon>
    </lineage>
</organism>
<feature type="domain" description="Right handed beta helix" evidence="1">
    <location>
        <begin position="102"/>
        <end position="258"/>
    </location>
</feature>
<evidence type="ECO:0000313" key="3">
    <source>
        <dbReference type="Proteomes" id="UP000265515"/>
    </source>
</evidence>
<evidence type="ECO:0000313" key="2">
    <source>
        <dbReference type="EMBL" id="GBG69492.1"/>
    </source>
</evidence>
<dbReference type="EMBL" id="BFEA01000115">
    <property type="protein sequence ID" value="GBG69492.1"/>
    <property type="molecule type" value="Genomic_DNA"/>
</dbReference>
<dbReference type="InterPro" id="IPR011050">
    <property type="entry name" value="Pectin_lyase_fold/virulence"/>
</dbReference>
<reference evidence="2 3" key="1">
    <citation type="journal article" date="2018" name="Cell">
        <title>The Chara Genome: Secondary Complexity and Implications for Plant Terrestrialization.</title>
        <authorList>
            <person name="Nishiyama T."/>
            <person name="Sakayama H."/>
            <person name="Vries J.D."/>
            <person name="Buschmann H."/>
            <person name="Saint-Marcoux D."/>
            <person name="Ullrich K.K."/>
            <person name="Haas F.B."/>
            <person name="Vanderstraeten L."/>
            <person name="Becker D."/>
            <person name="Lang D."/>
            <person name="Vosolsobe S."/>
            <person name="Rombauts S."/>
            <person name="Wilhelmsson P.K.I."/>
            <person name="Janitza P."/>
            <person name="Kern R."/>
            <person name="Heyl A."/>
            <person name="Rumpler F."/>
            <person name="Villalobos L.I.A.C."/>
            <person name="Clay J.M."/>
            <person name="Skokan R."/>
            <person name="Toyoda A."/>
            <person name="Suzuki Y."/>
            <person name="Kagoshima H."/>
            <person name="Schijlen E."/>
            <person name="Tajeshwar N."/>
            <person name="Catarino B."/>
            <person name="Hetherington A.J."/>
            <person name="Saltykova A."/>
            <person name="Bonnot C."/>
            <person name="Breuninger H."/>
            <person name="Symeonidi A."/>
            <person name="Radhakrishnan G.V."/>
            <person name="Van Nieuwerburgh F."/>
            <person name="Deforce D."/>
            <person name="Chang C."/>
            <person name="Karol K.G."/>
            <person name="Hedrich R."/>
            <person name="Ulvskov P."/>
            <person name="Glockner G."/>
            <person name="Delwiche C.F."/>
            <person name="Petrasek J."/>
            <person name="Van de Peer Y."/>
            <person name="Friml J."/>
            <person name="Beilby M."/>
            <person name="Dolan L."/>
            <person name="Kohara Y."/>
            <person name="Sugano S."/>
            <person name="Fujiyama A."/>
            <person name="Delaux P.-M."/>
            <person name="Quint M."/>
            <person name="TheiBen G."/>
            <person name="Hagemann M."/>
            <person name="Harholt J."/>
            <person name="Dunand C."/>
            <person name="Zachgo S."/>
            <person name="Langdale J."/>
            <person name="Maumus F."/>
            <person name="Straeten D.V.D."/>
            <person name="Gould S.B."/>
            <person name="Rensing S.A."/>
        </authorList>
    </citation>
    <scope>NUCLEOTIDE SEQUENCE [LARGE SCALE GENOMIC DNA]</scope>
    <source>
        <strain evidence="2 3">S276</strain>
    </source>
</reference>
<dbReference type="Gramene" id="GBG69492">
    <property type="protein sequence ID" value="GBG69492"/>
    <property type="gene ID" value="CBR_g4185"/>
</dbReference>
<dbReference type="OrthoDB" id="5989148at2759"/>
<dbReference type="SUPFAM" id="SSF51126">
    <property type="entry name" value="Pectin lyase-like"/>
    <property type="match status" value="1"/>
</dbReference>
<evidence type="ECO:0000259" key="1">
    <source>
        <dbReference type="Pfam" id="PF13229"/>
    </source>
</evidence>
<dbReference type="SMART" id="SM00710">
    <property type="entry name" value="PbH1"/>
    <property type="match status" value="5"/>
</dbReference>
<dbReference type="InterPro" id="IPR012334">
    <property type="entry name" value="Pectin_lyas_fold"/>
</dbReference>
<accession>A0A388KHG8</accession>
<dbReference type="AlphaFoldDB" id="A0A388KHG8"/>
<gene>
    <name evidence="2" type="ORF">CBR_g4185</name>
</gene>
<dbReference type="Proteomes" id="UP000265515">
    <property type="component" value="Unassembled WGS sequence"/>
</dbReference>
<keyword evidence="3" id="KW-1185">Reference proteome</keyword>
<dbReference type="InterPro" id="IPR039448">
    <property type="entry name" value="Beta_helix"/>
</dbReference>
<name>A0A388KHG8_CHABU</name>
<dbReference type="PANTHER" id="PTHR11319:SF35">
    <property type="entry name" value="OUTER MEMBRANE PROTEIN PMPC-RELATED"/>
    <property type="match status" value="1"/>
</dbReference>
<dbReference type="Pfam" id="PF13229">
    <property type="entry name" value="Beta_helix"/>
    <property type="match status" value="1"/>
</dbReference>
<dbReference type="Gene3D" id="2.160.20.10">
    <property type="entry name" value="Single-stranded right-handed beta-helix, Pectin lyase-like"/>
    <property type="match status" value="1"/>
</dbReference>
<dbReference type="PANTHER" id="PTHR11319">
    <property type="entry name" value="G PROTEIN-COUPLED RECEPTOR-RELATED"/>
    <property type="match status" value="1"/>
</dbReference>
<comment type="caution">
    <text evidence="2">The sequence shown here is derived from an EMBL/GenBank/DDBJ whole genome shotgun (WGS) entry which is preliminary data.</text>
</comment>
<sequence>MAGEHVRRGGRQGSATECCAKVVAQLAIIAVLVLLTSVPAACGYGVTEFMRDYNNPSVSRIQVKGDVILTSDLPPLDRNLTIVGVGRKRPVIDGQNKYSGIDTSDVLVVRNVEFRNFVTRRWRGGAAILSSGDNNKFESCVFRNNRAMLNNSDSDSDYGNGGAIYFYSNTWRITKCQFLGNRADWYGGAVYTLGESSGTVSGSVFKDNYSKARGGAITFRGSFARIDKCTFEGNKEDGEGGGALSCSRSGCHISNNAFRNNVAKGDGGAIRFFADDEGGFGVLCKGNTFSGNRATNSSSSNLFVSATEDAGLSWSFCAKAPPQTVIDAPKNATQSGNCRGCPK</sequence>
<proteinExistence type="predicted"/>
<protein>
    <recommendedName>
        <fullName evidence="1">Right handed beta helix domain-containing protein</fullName>
    </recommendedName>
</protein>
<dbReference type="InterPro" id="IPR006626">
    <property type="entry name" value="PbH1"/>
</dbReference>